<name>A0ABD3C4U2_9LAMI</name>
<comment type="caution">
    <text evidence="1">The sequence shown here is derived from an EMBL/GenBank/DDBJ whole genome shotgun (WGS) entry which is preliminary data.</text>
</comment>
<dbReference type="Proteomes" id="UP001632038">
    <property type="component" value="Unassembled WGS sequence"/>
</dbReference>
<sequence length="143" mass="15972">MATAKLIETHKNGAEIYHGDMCKAKALEFLDEITVPKGLLPVDEIEEFGINRNSSFMWLKLKKKMDKKFKKIGQTVLYGVEITCFFEKGHMSKVTGVKAKELLVPVAINDIRVGDPEPDMIKFTTPMGLARSHPSSAFEVGDN</sequence>
<protein>
    <submittedName>
        <fullName evidence="1">Uncharacterized protein</fullName>
    </submittedName>
</protein>
<gene>
    <name evidence="1" type="ORF">CASFOL_031476</name>
</gene>
<dbReference type="AlphaFoldDB" id="A0ABD3C4U2"/>
<proteinExistence type="predicted"/>
<accession>A0ABD3C4U2</accession>
<dbReference type="EMBL" id="JAVIJP010000053">
    <property type="protein sequence ID" value="KAL3624808.1"/>
    <property type="molecule type" value="Genomic_DNA"/>
</dbReference>
<evidence type="ECO:0000313" key="1">
    <source>
        <dbReference type="EMBL" id="KAL3624808.1"/>
    </source>
</evidence>
<dbReference type="InterPro" id="IPR036758">
    <property type="entry name" value="At5g01610-like"/>
</dbReference>
<keyword evidence="2" id="KW-1185">Reference proteome</keyword>
<dbReference type="PANTHER" id="PTHR31676:SF10">
    <property type="entry name" value="EXPRESSED PROTEIN"/>
    <property type="match status" value="1"/>
</dbReference>
<dbReference type="Pfam" id="PF04398">
    <property type="entry name" value="DUF538"/>
    <property type="match status" value="1"/>
</dbReference>
<organism evidence="1 2">
    <name type="scientific">Castilleja foliolosa</name>
    <dbReference type="NCBI Taxonomy" id="1961234"/>
    <lineage>
        <taxon>Eukaryota</taxon>
        <taxon>Viridiplantae</taxon>
        <taxon>Streptophyta</taxon>
        <taxon>Embryophyta</taxon>
        <taxon>Tracheophyta</taxon>
        <taxon>Spermatophyta</taxon>
        <taxon>Magnoliopsida</taxon>
        <taxon>eudicotyledons</taxon>
        <taxon>Gunneridae</taxon>
        <taxon>Pentapetalae</taxon>
        <taxon>asterids</taxon>
        <taxon>lamiids</taxon>
        <taxon>Lamiales</taxon>
        <taxon>Orobanchaceae</taxon>
        <taxon>Pedicularideae</taxon>
        <taxon>Castillejinae</taxon>
        <taxon>Castilleja</taxon>
    </lineage>
</organism>
<dbReference type="PANTHER" id="PTHR31676">
    <property type="entry name" value="T31J12.3 PROTEIN-RELATED"/>
    <property type="match status" value="1"/>
</dbReference>
<reference evidence="2" key="1">
    <citation type="journal article" date="2024" name="IScience">
        <title>Strigolactones Initiate the Formation of Haustorium-like Structures in Castilleja.</title>
        <authorList>
            <person name="Buerger M."/>
            <person name="Peterson D."/>
            <person name="Chory J."/>
        </authorList>
    </citation>
    <scope>NUCLEOTIDE SEQUENCE [LARGE SCALE GENOMIC DNA]</scope>
</reference>
<dbReference type="Gene3D" id="2.30.240.10">
    <property type="entry name" value="At5g01610-like"/>
    <property type="match status" value="1"/>
</dbReference>
<dbReference type="InterPro" id="IPR007493">
    <property type="entry name" value="DUF538"/>
</dbReference>
<evidence type="ECO:0000313" key="2">
    <source>
        <dbReference type="Proteomes" id="UP001632038"/>
    </source>
</evidence>
<dbReference type="SUPFAM" id="SSF141562">
    <property type="entry name" value="At5g01610-like"/>
    <property type="match status" value="1"/>
</dbReference>